<dbReference type="GO" id="GO:0046306">
    <property type="term" value="P:alkanesulfonate catabolic process"/>
    <property type="evidence" value="ECO:0007669"/>
    <property type="project" value="TreeGrafter"/>
</dbReference>
<sequence>MADITYDRGVAREFRFGVGLRVAKSLSAVQDAARRAEDLGFDVLHLPDHIGAPAPFPTLMAAAAATERLHLGTFVLNACFYKPALLARDVEALRDLSGGRFELGLGAGYAQHEFEAAELRYPSARERVEYLGHVTEHIREHLPDVPILIAGNGDRLLTIAAQQADIIGLTGGQPISDESDLFAERIDFVRRAAGDRSLELNLAITAMPRDESGQPDVSITRRFLPHLSHEELLSTPAVLSGSTRDIADTLRGYRDTYGVSYLIVQDKHAEAFSKVIAELR</sequence>
<organism evidence="6 7">
    <name type="scientific">Mycolicibacterium agri</name>
    <name type="common">Mycobacterium agri</name>
    <dbReference type="NCBI Taxonomy" id="36811"/>
    <lineage>
        <taxon>Bacteria</taxon>
        <taxon>Bacillati</taxon>
        <taxon>Actinomycetota</taxon>
        <taxon>Actinomycetes</taxon>
        <taxon>Mycobacteriales</taxon>
        <taxon>Mycobacteriaceae</taxon>
        <taxon>Mycolicibacterium</taxon>
    </lineage>
</organism>
<dbReference type="GO" id="GO:0008726">
    <property type="term" value="F:alkanesulfonate monooxygenase activity"/>
    <property type="evidence" value="ECO:0007669"/>
    <property type="project" value="TreeGrafter"/>
</dbReference>
<dbReference type="AlphaFoldDB" id="A0A7I9WDK2"/>
<dbReference type="PANTHER" id="PTHR42847:SF4">
    <property type="entry name" value="ALKANESULFONATE MONOOXYGENASE-RELATED"/>
    <property type="match status" value="1"/>
</dbReference>
<keyword evidence="2" id="KW-0288">FMN</keyword>
<evidence type="ECO:0000313" key="7">
    <source>
        <dbReference type="Proteomes" id="UP000465302"/>
    </source>
</evidence>
<dbReference type="InterPro" id="IPR019923">
    <property type="entry name" value="Lucif-like_OxRdtase_MSMEG_2516"/>
</dbReference>
<dbReference type="Pfam" id="PF00296">
    <property type="entry name" value="Bac_luciferase"/>
    <property type="match status" value="1"/>
</dbReference>
<evidence type="ECO:0000313" key="6">
    <source>
        <dbReference type="EMBL" id="GFG55801.1"/>
    </source>
</evidence>
<dbReference type="Gene3D" id="3.20.20.30">
    <property type="entry name" value="Luciferase-like domain"/>
    <property type="match status" value="1"/>
</dbReference>
<evidence type="ECO:0000256" key="4">
    <source>
        <dbReference type="ARBA" id="ARBA00023033"/>
    </source>
</evidence>
<keyword evidence="3" id="KW-0560">Oxidoreductase</keyword>
<comment type="caution">
    <text evidence="6">The sequence shown here is derived from an EMBL/GenBank/DDBJ whole genome shotgun (WGS) entry which is preliminary data.</text>
</comment>
<dbReference type="EMBL" id="BLKS01000004">
    <property type="protein sequence ID" value="GFG55801.1"/>
    <property type="molecule type" value="Genomic_DNA"/>
</dbReference>
<evidence type="ECO:0000256" key="2">
    <source>
        <dbReference type="ARBA" id="ARBA00022643"/>
    </source>
</evidence>
<evidence type="ECO:0000256" key="1">
    <source>
        <dbReference type="ARBA" id="ARBA00022630"/>
    </source>
</evidence>
<gene>
    <name evidence="6" type="ORF">MAGR_72420</name>
</gene>
<name>A0A7I9WDK2_MYCAG</name>
<keyword evidence="4" id="KW-0503">Monooxygenase</keyword>
<dbReference type="InterPro" id="IPR036661">
    <property type="entry name" value="Luciferase-like_sf"/>
</dbReference>
<evidence type="ECO:0000259" key="5">
    <source>
        <dbReference type="Pfam" id="PF00296"/>
    </source>
</evidence>
<accession>A0A7I9WDK2</accession>
<evidence type="ECO:0000256" key="3">
    <source>
        <dbReference type="ARBA" id="ARBA00023002"/>
    </source>
</evidence>
<dbReference type="SUPFAM" id="SSF51679">
    <property type="entry name" value="Bacterial luciferase-like"/>
    <property type="match status" value="1"/>
</dbReference>
<keyword evidence="1" id="KW-0285">Flavoprotein</keyword>
<dbReference type="PANTHER" id="PTHR42847">
    <property type="entry name" value="ALKANESULFONATE MONOOXYGENASE"/>
    <property type="match status" value="1"/>
</dbReference>
<dbReference type="Proteomes" id="UP000465302">
    <property type="component" value="Unassembled WGS sequence"/>
</dbReference>
<proteinExistence type="predicted"/>
<reference evidence="6 7" key="1">
    <citation type="journal article" date="2019" name="Emerg. Microbes Infect.">
        <title>Comprehensive subspecies identification of 175 nontuberculous mycobacteria species based on 7547 genomic profiles.</title>
        <authorList>
            <person name="Matsumoto Y."/>
            <person name="Kinjo T."/>
            <person name="Motooka D."/>
            <person name="Nabeya D."/>
            <person name="Jung N."/>
            <person name="Uechi K."/>
            <person name="Horii T."/>
            <person name="Iida T."/>
            <person name="Fujita J."/>
            <person name="Nakamura S."/>
        </authorList>
    </citation>
    <scope>NUCLEOTIDE SEQUENCE [LARGE SCALE GENOMIC DNA]</scope>
    <source>
        <strain evidence="6 7">JCM 6377</strain>
    </source>
</reference>
<dbReference type="InterPro" id="IPR050172">
    <property type="entry name" value="SsuD_RutA_monooxygenase"/>
</dbReference>
<feature type="domain" description="Luciferase-like" evidence="5">
    <location>
        <begin position="14"/>
        <end position="204"/>
    </location>
</feature>
<protein>
    <submittedName>
        <fullName evidence="6">LLM class F420-dependent oxidoreductase</fullName>
    </submittedName>
</protein>
<dbReference type="NCBIfam" id="TIGR03621">
    <property type="entry name" value="F420_MSMEG_2516"/>
    <property type="match status" value="1"/>
</dbReference>
<dbReference type="InterPro" id="IPR011251">
    <property type="entry name" value="Luciferase-like_dom"/>
</dbReference>